<reference evidence="4" key="1">
    <citation type="journal article" date="2019" name="Int. J. Syst. Evol. Microbiol.">
        <title>The Global Catalogue of Microorganisms (GCM) 10K type strain sequencing project: providing services to taxonomists for standard genome sequencing and annotation.</title>
        <authorList>
            <consortium name="The Broad Institute Genomics Platform"/>
            <consortium name="The Broad Institute Genome Sequencing Center for Infectious Disease"/>
            <person name="Wu L."/>
            <person name="Ma J."/>
        </authorList>
    </citation>
    <scope>NUCLEOTIDE SEQUENCE [LARGE SCALE GENOMIC DNA]</scope>
    <source>
        <strain evidence="4">CGMCC 1.18578</strain>
    </source>
</reference>
<comment type="caution">
    <text evidence="3">The sequence shown here is derived from an EMBL/GenBank/DDBJ whole genome shotgun (WGS) entry which is preliminary data.</text>
</comment>
<evidence type="ECO:0000313" key="3">
    <source>
        <dbReference type="EMBL" id="MFC5531627.1"/>
    </source>
</evidence>
<feature type="region of interest" description="Disordered" evidence="1">
    <location>
        <begin position="522"/>
        <end position="541"/>
    </location>
</feature>
<keyword evidence="2" id="KW-0472">Membrane</keyword>
<organism evidence="3 4">
    <name type="scientific">Cohnella yongneupensis</name>
    <dbReference type="NCBI Taxonomy" id="425006"/>
    <lineage>
        <taxon>Bacteria</taxon>
        <taxon>Bacillati</taxon>
        <taxon>Bacillota</taxon>
        <taxon>Bacilli</taxon>
        <taxon>Bacillales</taxon>
        <taxon>Paenibacillaceae</taxon>
        <taxon>Cohnella</taxon>
    </lineage>
</organism>
<protein>
    <recommendedName>
        <fullName evidence="5">Flp pilus-assembly TadE/G-like protein</fullName>
    </recommendedName>
</protein>
<sequence>MAKKGSSGSVSIYFIAATAALVLVTAVLIDFARVAAFRKQSELAVKSGVRSVLSSFDPVLYSRYGLFVRGGEPADRIFTDTVNGNVPQADSAVFPYLDPQWEQTGVTESRPIADHVVFRRQVLEEMKYKAPIDLTIELAERLRGMSGMMEETAMTVDALERMQQAYDRREEALDRALEEQRIYGDAVRASLAEEIPNPPVQVSPVAATGNVSRVEEVANQYDDYVTKRLDDEARRQAILAREEERRKREEERKSQAKEGGGDSGDDQPTEEQPKEESAIEEADKPRYEAIVSGYETGASRLASALAVDAEAARSESEAAFNDAREAWLEAKEANEEMSRIASEAASIKRGAPKGEVVTADSASSAEQVQAMADLRRKAAEMVLVPQFFTQYEAEIDRQYEHGTALLGQAGAFSALAASVAGSTGKGESLRSGADRLQREYADFIGAYGSAGSILSERAAVFQAHRSQDEERKQEEEKANSEWAGAKQLLGMLTGRSGTPEERAVFDRLQQLYEDNLKWNEAEEEYADSKQANDPDQGRDEAVSLSGNLLSIVEDSLIGTRDQLYFSEYAISRMSRYDPAYVKELLRGEEAPLSIDSQQTEYILYGFHNPSGNIAAAYGEIFAFRLAVRTMEGFVECSKLGHPLLVLVAALVYGIRNAIADLNALVDKGTIQLSKYAKVATNYTDYLRLFMLLHGGSGNQMARMIAIMELETGVSFQEAYTYASGEGTASVKLWFFPGLVRMLGGSGDLGGTVRGGRYEATYSADYSYQ</sequence>
<dbReference type="EMBL" id="JBHSNC010000055">
    <property type="protein sequence ID" value="MFC5531627.1"/>
    <property type="molecule type" value="Genomic_DNA"/>
</dbReference>
<keyword evidence="4" id="KW-1185">Reference proteome</keyword>
<feature type="region of interest" description="Disordered" evidence="1">
    <location>
        <begin position="240"/>
        <end position="286"/>
    </location>
</feature>
<feature type="compositionally biased region" description="Basic and acidic residues" evidence="1">
    <location>
        <begin position="271"/>
        <end position="286"/>
    </location>
</feature>
<name>A0ABW0R724_9BACL</name>
<feature type="transmembrane region" description="Helical" evidence="2">
    <location>
        <begin position="12"/>
        <end position="32"/>
    </location>
</feature>
<evidence type="ECO:0000256" key="2">
    <source>
        <dbReference type="SAM" id="Phobius"/>
    </source>
</evidence>
<dbReference type="RefSeq" id="WP_378113586.1">
    <property type="nucleotide sequence ID" value="NZ_JBHSNC010000055.1"/>
</dbReference>
<keyword evidence="2" id="KW-1133">Transmembrane helix</keyword>
<proteinExistence type="predicted"/>
<gene>
    <name evidence="3" type="ORF">ACFPQ4_19610</name>
</gene>
<evidence type="ECO:0000256" key="1">
    <source>
        <dbReference type="SAM" id="MobiDB-lite"/>
    </source>
</evidence>
<accession>A0ABW0R724</accession>
<dbReference type="Proteomes" id="UP001596108">
    <property type="component" value="Unassembled WGS sequence"/>
</dbReference>
<keyword evidence="2" id="KW-0812">Transmembrane</keyword>
<evidence type="ECO:0000313" key="4">
    <source>
        <dbReference type="Proteomes" id="UP001596108"/>
    </source>
</evidence>
<evidence type="ECO:0008006" key="5">
    <source>
        <dbReference type="Google" id="ProtNLM"/>
    </source>
</evidence>
<feature type="compositionally biased region" description="Basic and acidic residues" evidence="1">
    <location>
        <begin position="240"/>
        <end position="260"/>
    </location>
</feature>